<evidence type="ECO:0008006" key="3">
    <source>
        <dbReference type="Google" id="ProtNLM"/>
    </source>
</evidence>
<reference evidence="1 2" key="1">
    <citation type="journal article" date="2021" name="Genome Biol. Evol.">
        <title>Complete Genome Sequencing of a Novel Gloeobacter Species from a Waterfall Cave in Mexico.</title>
        <authorList>
            <person name="Saw J.H."/>
            <person name="Cardona T."/>
            <person name="Montejano G."/>
        </authorList>
    </citation>
    <scope>NUCLEOTIDE SEQUENCE [LARGE SCALE GENOMIC DNA]</scope>
    <source>
        <strain evidence="1">MG652769</strain>
    </source>
</reference>
<protein>
    <recommendedName>
        <fullName evidence="3">TonB C-terminal domain-containing protein</fullName>
    </recommendedName>
</protein>
<sequence>MNHLPAVLKPFLVLGLALTLTPVAGHWLATQTPCQATRAVAKAVSTELRETFNPGKLVRWGQSALALPAQVGDLFKPEEPTVNAEALGAFNLRLSWQIRRYHDLYFDRVSAGEYTVVAYEIGADGHVYNARVVPEYTSAPLDTAQLAVETVRNLDNRLPSLPANVRSVSVMELFWHGGRLDSEGSMVDYLSTLPDGRFIQPRQGVL</sequence>
<evidence type="ECO:0000313" key="1">
    <source>
        <dbReference type="EMBL" id="UFP96720.1"/>
    </source>
</evidence>
<accession>A0ABY3PSP6</accession>
<proteinExistence type="predicted"/>
<dbReference type="RefSeq" id="WP_230844044.1">
    <property type="nucleotide sequence ID" value="NZ_CP063845.1"/>
</dbReference>
<organism evidence="1 2">
    <name type="scientific">Gloeobacter morelensis MG652769</name>
    <dbReference type="NCBI Taxonomy" id="2781736"/>
    <lineage>
        <taxon>Bacteria</taxon>
        <taxon>Bacillati</taxon>
        <taxon>Cyanobacteriota</taxon>
        <taxon>Cyanophyceae</taxon>
        <taxon>Gloeobacterales</taxon>
        <taxon>Gloeobacteraceae</taxon>
        <taxon>Gloeobacter</taxon>
        <taxon>Gloeobacter morelensis</taxon>
    </lineage>
</organism>
<dbReference type="Proteomes" id="UP001054846">
    <property type="component" value="Chromosome"/>
</dbReference>
<gene>
    <name evidence="1" type="ORF">ISF26_11120</name>
</gene>
<name>A0ABY3PSP6_9CYAN</name>
<dbReference type="EMBL" id="CP063845">
    <property type="protein sequence ID" value="UFP96720.1"/>
    <property type="molecule type" value="Genomic_DNA"/>
</dbReference>
<evidence type="ECO:0000313" key="2">
    <source>
        <dbReference type="Proteomes" id="UP001054846"/>
    </source>
</evidence>
<keyword evidence="2" id="KW-1185">Reference proteome</keyword>